<dbReference type="SUPFAM" id="SSF50494">
    <property type="entry name" value="Trypsin-like serine proteases"/>
    <property type="match status" value="2"/>
</dbReference>
<dbReference type="Ensembl" id="ENSCUST00005020158.1">
    <property type="protein sequence ID" value="ENSCUSP00005019426.1"/>
    <property type="gene ID" value="ENSCUSG00005012368.1"/>
</dbReference>
<feature type="domain" description="Peptidase S1" evidence="8">
    <location>
        <begin position="1"/>
        <end position="139"/>
    </location>
</feature>
<reference evidence="9" key="3">
    <citation type="submission" date="2025-09" db="UniProtKB">
        <authorList>
            <consortium name="Ensembl"/>
        </authorList>
    </citation>
    <scope>IDENTIFICATION</scope>
</reference>
<dbReference type="Pfam" id="PF00089">
    <property type="entry name" value="Trypsin"/>
    <property type="match status" value="2"/>
</dbReference>
<dbReference type="PROSITE" id="PS00134">
    <property type="entry name" value="TRYPSIN_HIS"/>
    <property type="match status" value="1"/>
</dbReference>
<keyword evidence="3 7" id="KW-0378">Hydrolase</keyword>
<evidence type="ECO:0000256" key="4">
    <source>
        <dbReference type="ARBA" id="ARBA00022825"/>
    </source>
</evidence>
<dbReference type="AlphaFoldDB" id="A0A8C3URH5"/>
<dbReference type="InterPro" id="IPR009003">
    <property type="entry name" value="Peptidase_S1_PA"/>
</dbReference>
<dbReference type="InterPro" id="IPR001254">
    <property type="entry name" value="Trypsin_dom"/>
</dbReference>
<dbReference type="PROSITE" id="PS00135">
    <property type="entry name" value="TRYPSIN_SER"/>
    <property type="match status" value="1"/>
</dbReference>
<evidence type="ECO:0000256" key="5">
    <source>
        <dbReference type="ARBA" id="ARBA00023145"/>
    </source>
</evidence>
<gene>
    <name evidence="9" type="primary">LOC117006281</name>
</gene>
<dbReference type="InterPro" id="IPR033116">
    <property type="entry name" value="TRYPSIN_SER"/>
</dbReference>
<dbReference type="Proteomes" id="UP000694563">
    <property type="component" value="Chromosome 23"/>
</dbReference>
<evidence type="ECO:0000256" key="2">
    <source>
        <dbReference type="ARBA" id="ARBA00022729"/>
    </source>
</evidence>
<dbReference type="GO" id="GO:0004252">
    <property type="term" value="F:serine-type endopeptidase activity"/>
    <property type="evidence" value="ECO:0007669"/>
    <property type="project" value="InterPro"/>
</dbReference>
<keyword evidence="5" id="KW-0865">Zymogen</keyword>
<dbReference type="PANTHER" id="PTHR24271:SF81">
    <property type="entry name" value="GRANZYME B"/>
    <property type="match status" value="1"/>
</dbReference>
<proteinExistence type="predicted"/>
<organism evidence="9 10">
    <name type="scientific">Catharus ustulatus</name>
    <name type="common">Russet-backed thrush</name>
    <name type="synonym">Hylocichla ustulatus</name>
    <dbReference type="NCBI Taxonomy" id="91951"/>
    <lineage>
        <taxon>Eukaryota</taxon>
        <taxon>Metazoa</taxon>
        <taxon>Chordata</taxon>
        <taxon>Craniata</taxon>
        <taxon>Vertebrata</taxon>
        <taxon>Euteleostomi</taxon>
        <taxon>Archelosauria</taxon>
        <taxon>Archosauria</taxon>
        <taxon>Dinosauria</taxon>
        <taxon>Saurischia</taxon>
        <taxon>Theropoda</taxon>
        <taxon>Coelurosauria</taxon>
        <taxon>Aves</taxon>
        <taxon>Neognathae</taxon>
        <taxon>Neoaves</taxon>
        <taxon>Telluraves</taxon>
        <taxon>Australaves</taxon>
        <taxon>Passeriformes</taxon>
        <taxon>Turdidae</taxon>
        <taxon>Catharus</taxon>
    </lineage>
</organism>
<evidence type="ECO:0000256" key="7">
    <source>
        <dbReference type="RuleBase" id="RU363034"/>
    </source>
</evidence>
<sequence>MTVNSFGKNQDLCLPNELSPFLLEYRGGAKNKKKKSPDGTSQHAGIIGGKEVEAHSRPYMAYLKIQVSNKTDTTTYSCGGFLIRPDAVLSAAHCGDSGGPLVCNKKAHGIVSHGLESRLFPKVFTRVSYFEPWIRQQLRRFALQELPASPSSQ</sequence>
<keyword evidence="6" id="KW-1015">Disulfide bond</keyword>
<keyword evidence="1 7" id="KW-0645">Protease</keyword>
<dbReference type="PROSITE" id="PS50240">
    <property type="entry name" value="TRYPSIN_DOM"/>
    <property type="match status" value="1"/>
</dbReference>
<accession>A0A8C3URH5</accession>
<keyword evidence="10" id="KW-1185">Reference proteome</keyword>
<keyword evidence="4 7" id="KW-0720">Serine protease</keyword>
<dbReference type="Gene3D" id="2.40.10.10">
    <property type="entry name" value="Trypsin-like serine proteases"/>
    <property type="match status" value="2"/>
</dbReference>
<dbReference type="InterPro" id="IPR018114">
    <property type="entry name" value="TRYPSIN_HIS"/>
</dbReference>
<protein>
    <recommendedName>
        <fullName evidence="8">Peptidase S1 domain-containing protein</fullName>
    </recommendedName>
</protein>
<evidence type="ECO:0000256" key="6">
    <source>
        <dbReference type="ARBA" id="ARBA00023157"/>
    </source>
</evidence>
<evidence type="ECO:0000256" key="3">
    <source>
        <dbReference type="ARBA" id="ARBA00022801"/>
    </source>
</evidence>
<dbReference type="GO" id="GO:0006508">
    <property type="term" value="P:proteolysis"/>
    <property type="evidence" value="ECO:0007669"/>
    <property type="project" value="UniProtKB-KW"/>
</dbReference>
<reference evidence="9" key="1">
    <citation type="submission" date="2020-10" db="EMBL/GenBank/DDBJ databases">
        <title>Catharus ustulatus (Swainson's thrush) genome, bCatUst1, primary haplotype v2.</title>
        <authorList>
            <person name="Delmore K."/>
            <person name="Vafadar M."/>
            <person name="Formenti G."/>
            <person name="Chow W."/>
            <person name="Pelan S."/>
            <person name="Howe K."/>
            <person name="Rhie A."/>
            <person name="Mountcastle J."/>
            <person name="Haase B."/>
            <person name="Fedrigo O."/>
            <person name="Jarvis E.D."/>
        </authorList>
    </citation>
    <scope>NUCLEOTIDE SEQUENCE [LARGE SCALE GENOMIC DNA]</scope>
</reference>
<evidence type="ECO:0000259" key="8">
    <source>
        <dbReference type="PROSITE" id="PS50240"/>
    </source>
</evidence>
<dbReference type="InterPro" id="IPR043504">
    <property type="entry name" value="Peptidase_S1_PA_chymotrypsin"/>
</dbReference>
<reference evidence="9" key="2">
    <citation type="submission" date="2025-08" db="UniProtKB">
        <authorList>
            <consortium name="Ensembl"/>
        </authorList>
    </citation>
    <scope>IDENTIFICATION</scope>
</reference>
<name>A0A8C3URH5_CATUS</name>
<evidence type="ECO:0000313" key="9">
    <source>
        <dbReference type="Ensembl" id="ENSCUSP00005019426.1"/>
    </source>
</evidence>
<evidence type="ECO:0000256" key="1">
    <source>
        <dbReference type="ARBA" id="ARBA00022670"/>
    </source>
</evidence>
<evidence type="ECO:0000313" key="10">
    <source>
        <dbReference type="Proteomes" id="UP000694563"/>
    </source>
</evidence>
<keyword evidence="2" id="KW-0732">Signal</keyword>
<dbReference type="PANTHER" id="PTHR24271">
    <property type="entry name" value="KALLIKREIN-RELATED"/>
    <property type="match status" value="1"/>
</dbReference>